<keyword evidence="1" id="KW-0863">Zinc-finger</keyword>
<dbReference type="EMBL" id="UYJE01009672">
    <property type="protein sequence ID" value="VDI75597.1"/>
    <property type="molecule type" value="Genomic_DNA"/>
</dbReference>
<gene>
    <name evidence="4" type="ORF">MGAL_10B050318</name>
</gene>
<dbReference type="CDD" id="cd19757">
    <property type="entry name" value="Bbox1"/>
    <property type="match status" value="1"/>
</dbReference>
<keyword evidence="2" id="KW-0175">Coiled coil</keyword>
<dbReference type="InterPro" id="IPR047153">
    <property type="entry name" value="TRIM45/56/19-like"/>
</dbReference>
<dbReference type="PANTHER" id="PTHR25462:SF296">
    <property type="entry name" value="MEIOTIC P26, ISOFORM F"/>
    <property type="match status" value="1"/>
</dbReference>
<evidence type="ECO:0000313" key="5">
    <source>
        <dbReference type="Proteomes" id="UP000596742"/>
    </source>
</evidence>
<sequence length="560" mass="63727">MAFKLNIQCGPCGYEDITKNAKKWCTNCEEGFCGECEKSHKSMKVSRGHKMISVDDYRQIEDITVNMNCEIHSKKLDLYCKKHDIAICVVCVPSAHKTCSSSDIISIDEASKNAKQSTALSDLEGTISKTLDDVKYCTIDRETALKNVDKEEKRIRKKIADTRLSLTKYLDELERKLLLDLKSKHENCKLTYIKHLDQMKEIEKKLENMREQTFKMKRFASDLQVFLGTRQLNKTLNEEIGSLKADIKDHKNNRIQVEIHDVLGSLMKEVKQFGEIKVFETKAGVMFKDAKIDQAQIQIQGSKQHVGKVNLQMKQKFDINESEAPISAGIILSNETVIIADYFGSGKLAQYKNKGKHVRDFRVTDKPYDLAAVDTNRFAVTYPGACYLEIRNTNNDSDYMKICCSMNSLGVSYQDQKLYLVVYHTSIEVMDLNGQKLKTIVTDISPGVFNITTTRDRIYYTDFNNDTVHCCSMTGQNIWVFENKSISAPKSISVDNNQNVFVVGHNSNNLLLIQNDGKDSKVLLTDRDGIDKPRAVYYNKEKKIVCLGYKAGIIAIYQVE</sequence>
<dbReference type="OrthoDB" id="6103073at2759"/>
<evidence type="ECO:0000256" key="2">
    <source>
        <dbReference type="SAM" id="Coils"/>
    </source>
</evidence>
<dbReference type="InterPro" id="IPR011042">
    <property type="entry name" value="6-blade_b-propeller_TolB-like"/>
</dbReference>
<dbReference type="PANTHER" id="PTHR25462">
    <property type="entry name" value="BONUS, ISOFORM C-RELATED"/>
    <property type="match status" value="1"/>
</dbReference>
<keyword evidence="1" id="KW-0862">Zinc</keyword>
<evidence type="ECO:0000259" key="3">
    <source>
        <dbReference type="PROSITE" id="PS50119"/>
    </source>
</evidence>
<dbReference type="Gene3D" id="2.120.10.30">
    <property type="entry name" value="TolB, C-terminal domain"/>
    <property type="match status" value="1"/>
</dbReference>
<protein>
    <recommendedName>
        <fullName evidence="3">B box-type domain-containing protein</fullName>
    </recommendedName>
</protein>
<feature type="domain" description="B box-type" evidence="3">
    <location>
        <begin position="64"/>
        <end position="107"/>
    </location>
</feature>
<dbReference type="Gene3D" id="3.30.160.60">
    <property type="entry name" value="Classic Zinc Finger"/>
    <property type="match status" value="1"/>
</dbReference>
<evidence type="ECO:0000256" key="1">
    <source>
        <dbReference type="PROSITE-ProRule" id="PRU00024"/>
    </source>
</evidence>
<accession>A0A8B6HA27</accession>
<reference evidence="4" key="1">
    <citation type="submission" date="2018-11" db="EMBL/GenBank/DDBJ databases">
        <authorList>
            <person name="Alioto T."/>
            <person name="Alioto T."/>
        </authorList>
    </citation>
    <scope>NUCLEOTIDE SEQUENCE</scope>
</reference>
<name>A0A8B6HA27_MYTGA</name>
<comment type="caution">
    <text evidence="4">The sequence shown here is derived from an EMBL/GenBank/DDBJ whole genome shotgun (WGS) entry which is preliminary data.</text>
</comment>
<dbReference type="PROSITE" id="PS50119">
    <property type="entry name" value="ZF_BBOX"/>
    <property type="match status" value="2"/>
</dbReference>
<keyword evidence="5" id="KW-1185">Reference proteome</keyword>
<evidence type="ECO:0000313" key="4">
    <source>
        <dbReference type="EMBL" id="VDI75597.1"/>
    </source>
</evidence>
<dbReference type="CDD" id="cd19776">
    <property type="entry name" value="Bbox2_TRIM25_C-IV"/>
    <property type="match status" value="1"/>
</dbReference>
<dbReference type="GO" id="GO:0008270">
    <property type="term" value="F:zinc ion binding"/>
    <property type="evidence" value="ECO:0007669"/>
    <property type="project" value="UniProtKB-KW"/>
</dbReference>
<feature type="coiled-coil region" evidence="2">
    <location>
        <begin position="192"/>
        <end position="253"/>
    </location>
</feature>
<dbReference type="SUPFAM" id="SSF101898">
    <property type="entry name" value="NHL repeat"/>
    <property type="match status" value="1"/>
</dbReference>
<keyword evidence="1" id="KW-0479">Metal-binding</keyword>
<dbReference type="AlphaFoldDB" id="A0A8B6HA27"/>
<feature type="domain" description="B box-type" evidence="3">
    <location>
        <begin position="4"/>
        <end position="54"/>
    </location>
</feature>
<dbReference type="SUPFAM" id="SSF57845">
    <property type="entry name" value="B-box zinc-binding domain"/>
    <property type="match status" value="1"/>
</dbReference>
<dbReference type="InterPro" id="IPR000315">
    <property type="entry name" value="Znf_B-box"/>
</dbReference>
<dbReference type="Proteomes" id="UP000596742">
    <property type="component" value="Unassembled WGS sequence"/>
</dbReference>
<organism evidence="4 5">
    <name type="scientific">Mytilus galloprovincialis</name>
    <name type="common">Mediterranean mussel</name>
    <dbReference type="NCBI Taxonomy" id="29158"/>
    <lineage>
        <taxon>Eukaryota</taxon>
        <taxon>Metazoa</taxon>
        <taxon>Spiralia</taxon>
        <taxon>Lophotrochozoa</taxon>
        <taxon>Mollusca</taxon>
        <taxon>Bivalvia</taxon>
        <taxon>Autobranchia</taxon>
        <taxon>Pteriomorphia</taxon>
        <taxon>Mytilida</taxon>
        <taxon>Mytiloidea</taxon>
        <taxon>Mytilidae</taxon>
        <taxon>Mytilinae</taxon>
        <taxon>Mytilus</taxon>
    </lineage>
</organism>
<proteinExistence type="predicted"/>